<evidence type="ECO:0000259" key="1">
    <source>
        <dbReference type="Pfam" id="PF03108"/>
    </source>
</evidence>
<evidence type="ECO:0000313" key="2">
    <source>
        <dbReference type="EMBL" id="KAK3218433.1"/>
    </source>
</evidence>
<dbReference type="Proteomes" id="UP001281410">
    <property type="component" value="Unassembled WGS sequence"/>
</dbReference>
<organism evidence="2 3">
    <name type="scientific">Dipteronia sinensis</name>
    <dbReference type="NCBI Taxonomy" id="43782"/>
    <lineage>
        <taxon>Eukaryota</taxon>
        <taxon>Viridiplantae</taxon>
        <taxon>Streptophyta</taxon>
        <taxon>Embryophyta</taxon>
        <taxon>Tracheophyta</taxon>
        <taxon>Spermatophyta</taxon>
        <taxon>Magnoliopsida</taxon>
        <taxon>eudicotyledons</taxon>
        <taxon>Gunneridae</taxon>
        <taxon>Pentapetalae</taxon>
        <taxon>rosids</taxon>
        <taxon>malvids</taxon>
        <taxon>Sapindales</taxon>
        <taxon>Sapindaceae</taxon>
        <taxon>Hippocastanoideae</taxon>
        <taxon>Acereae</taxon>
        <taxon>Dipteronia</taxon>
    </lineage>
</organism>
<name>A0AAE0AIH7_9ROSI</name>
<dbReference type="AlphaFoldDB" id="A0AAE0AIH7"/>
<reference evidence="2" key="1">
    <citation type="journal article" date="2023" name="Plant J.">
        <title>Genome sequences and population genomics provide insights into the demographic history, inbreeding, and mutation load of two 'living fossil' tree species of Dipteronia.</title>
        <authorList>
            <person name="Feng Y."/>
            <person name="Comes H.P."/>
            <person name="Chen J."/>
            <person name="Zhu S."/>
            <person name="Lu R."/>
            <person name="Zhang X."/>
            <person name="Li P."/>
            <person name="Qiu J."/>
            <person name="Olsen K.M."/>
            <person name="Qiu Y."/>
        </authorList>
    </citation>
    <scope>NUCLEOTIDE SEQUENCE</scope>
    <source>
        <strain evidence="2">NBL</strain>
    </source>
</reference>
<gene>
    <name evidence="2" type="ORF">Dsin_012403</name>
</gene>
<accession>A0AAE0AIH7</accession>
<proteinExistence type="predicted"/>
<sequence length="410" mass="46915">MDRVRIVISHNGRSEQLVDESQRYVRSDNQELYVSKNMTFEELLARVQSIVKYDPIKYNIDLQSISIVPGTTCPTFIRNDDDVQFMLGEDKVIPQVCVSLIERRCGGAMGDGIPLDGNPQHHSSVNSNNQMFTQRSWSYNGGNPQGPAIDLAVDVEPHFEDYFGCQYEVNVQQNVRPNIEPNYDHIGDRPRCSALNMSGTSYVLKNVNLLTSDNQSTWVIPGSSAYSFGQVNNTMRSREPNTLIHKVNFFPKKSDLKRLVGLHAMRENFEWKVKMSNKSVLHLVCKIVNCKWKLKAARRDEGTYFQVRSFQSEHSCPLEGVHRRHRQASAVIIGEVIAHRLQQHNGLIMRLKDIMTDMKKMFDIQVMYSKAHTTMSYALALTYGSYEETFQYLPSFGYVLEQQNPGTITE</sequence>
<keyword evidence="3" id="KW-1185">Reference proteome</keyword>
<comment type="caution">
    <text evidence="2">The sequence shown here is derived from an EMBL/GenBank/DDBJ whole genome shotgun (WGS) entry which is preliminary data.</text>
</comment>
<dbReference type="Pfam" id="PF03108">
    <property type="entry name" value="DBD_Tnp_Mut"/>
    <property type="match status" value="1"/>
</dbReference>
<dbReference type="PANTHER" id="PTHR31973">
    <property type="entry name" value="POLYPROTEIN, PUTATIVE-RELATED"/>
    <property type="match status" value="1"/>
</dbReference>
<dbReference type="InterPro" id="IPR004332">
    <property type="entry name" value="Transposase_MuDR"/>
</dbReference>
<protein>
    <recommendedName>
        <fullName evidence="1">Transposase MuDR plant domain-containing protein</fullName>
    </recommendedName>
</protein>
<feature type="domain" description="Transposase MuDR plant" evidence="1">
    <location>
        <begin position="250"/>
        <end position="307"/>
    </location>
</feature>
<evidence type="ECO:0000313" key="3">
    <source>
        <dbReference type="Proteomes" id="UP001281410"/>
    </source>
</evidence>
<dbReference type="EMBL" id="JANJYJ010000004">
    <property type="protein sequence ID" value="KAK3218433.1"/>
    <property type="molecule type" value="Genomic_DNA"/>
</dbReference>
<dbReference type="PANTHER" id="PTHR31973:SF195">
    <property type="entry name" value="MUDR FAMILY TRANSPOSASE"/>
    <property type="match status" value="1"/>
</dbReference>